<dbReference type="Proteomes" id="UP001597560">
    <property type="component" value="Unassembled WGS sequence"/>
</dbReference>
<keyword evidence="1" id="KW-0540">Nuclease</keyword>
<dbReference type="RefSeq" id="WP_377611835.1">
    <property type="nucleotide sequence ID" value="NZ_JBHUPA010000008.1"/>
</dbReference>
<keyword evidence="2" id="KW-1185">Reference proteome</keyword>
<organism evidence="1 2">
    <name type="scientific">Olivibacter jilunii</name>
    <dbReference type="NCBI Taxonomy" id="985016"/>
    <lineage>
        <taxon>Bacteria</taxon>
        <taxon>Pseudomonadati</taxon>
        <taxon>Bacteroidota</taxon>
        <taxon>Sphingobacteriia</taxon>
        <taxon>Sphingobacteriales</taxon>
        <taxon>Sphingobacteriaceae</taxon>
        <taxon>Olivibacter</taxon>
    </lineage>
</organism>
<comment type="caution">
    <text evidence="1">The sequence shown here is derived from an EMBL/GenBank/DDBJ whole genome shotgun (WGS) entry which is preliminary data.</text>
</comment>
<accession>A0ABW6B2S0</accession>
<evidence type="ECO:0000313" key="2">
    <source>
        <dbReference type="Proteomes" id="UP001597560"/>
    </source>
</evidence>
<gene>
    <name evidence="1" type="ORF">ACFS6J_18035</name>
</gene>
<proteinExistence type="predicted"/>
<keyword evidence="1" id="KW-0255">Endonuclease</keyword>
<dbReference type="EC" id="3.1.21.-" evidence="1"/>
<dbReference type="GO" id="GO:0004519">
    <property type="term" value="F:endonuclease activity"/>
    <property type="evidence" value="ECO:0007669"/>
    <property type="project" value="UniProtKB-KW"/>
</dbReference>
<protein>
    <submittedName>
        <fullName evidence="1">HpaII family restriction endonuclease</fullName>
        <ecNumber evidence="1">3.1.21.-</ecNumber>
    </submittedName>
</protein>
<reference evidence="2" key="1">
    <citation type="journal article" date="2019" name="Int. J. Syst. Evol. Microbiol.">
        <title>The Global Catalogue of Microorganisms (GCM) 10K type strain sequencing project: providing services to taxonomists for standard genome sequencing and annotation.</title>
        <authorList>
            <consortium name="The Broad Institute Genomics Platform"/>
            <consortium name="The Broad Institute Genome Sequencing Center for Infectious Disease"/>
            <person name="Wu L."/>
            <person name="Ma J."/>
        </authorList>
    </citation>
    <scope>NUCLEOTIDE SEQUENCE [LARGE SCALE GENOMIC DNA]</scope>
    <source>
        <strain evidence="2">KCTC 23098</strain>
    </source>
</reference>
<dbReference type="GO" id="GO:0016787">
    <property type="term" value="F:hydrolase activity"/>
    <property type="evidence" value="ECO:0007669"/>
    <property type="project" value="UniProtKB-KW"/>
</dbReference>
<name>A0ABW6B2S0_9SPHI</name>
<dbReference type="InterPro" id="IPR019062">
    <property type="entry name" value="Restrct_endonuc_II_HpaII"/>
</dbReference>
<evidence type="ECO:0000313" key="1">
    <source>
        <dbReference type="EMBL" id="MFD2963711.1"/>
    </source>
</evidence>
<sequence length="383" mass="44385">MPLVGNKGEWSELYVLIKVIADGKLFQSDFSLNKDPDNVYEIVTAYKDERNYRLDFRRADDITIYKVINSATEHVATISIDEFTTISKEILKGIKTGKGKTFPINPIGESLERDLLITKLKADSSTKADIKLRIYDHRLAKETDLGFSIKSLLGNDSTLFNTGLGNNFIYEVENRSNCDLTDFNKNTYKSPNKTSRLTYRLNELHRMGCRLKFKDIQSRKLWKNLKIVDGDLPEVMAWALYYRWFFREPSIKKVTELLEANDPMEFYGGETSGQKFYESKIKRFLIESAMGMTAETPWIGEYDSFGGVIIAKNDGDIVCFHVYDFNLFSNYLLNNTMFEQASTGEDELNPGFPKSNGKKYYYGWLYEEQNKLYYKINLQVRFT</sequence>
<keyword evidence="1" id="KW-0378">Hydrolase</keyword>
<dbReference type="Pfam" id="PF09561">
    <property type="entry name" value="RE_HpaII"/>
    <property type="match status" value="1"/>
</dbReference>
<dbReference type="EMBL" id="JBHUPA010000008">
    <property type="protein sequence ID" value="MFD2963711.1"/>
    <property type="molecule type" value="Genomic_DNA"/>
</dbReference>